<dbReference type="Pfam" id="PF00097">
    <property type="entry name" value="zf-C3HC4"/>
    <property type="match status" value="1"/>
</dbReference>
<evidence type="ECO:0000313" key="8">
    <source>
        <dbReference type="Proteomes" id="UP000620124"/>
    </source>
</evidence>
<dbReference type="Proteomes" id="UP000620124">
    <property type="component" value="Unassembled WGS sequence"/>
</dbReference>
<dbReference type="OrthoDB" id="2883209at2759"/>
<keyword evidence="3" id="KW-0862">Zinc</keyword>
<feature type="compositionally biased region" description="Polar residues" evidence="5">
    <location>
        <begin position="81"/>
        <end position="99"/>
    </location>
</feature>
<dbReference type="PROSITE" id="PS50089">
    <property type="entry name" value="ZF_RING_2"/>
    <property type="match status" value="1"/>
</dbReference>
<dbReference type="InterPro" id="IPR013083">
    <property type="entry name" value="Znf_RING/FYVE/PHD"/>
</dbReference>
<dbReference type="SMART" id="SM00184">
    <property type="entry name" value="RING"/>
    <property type="match status" value="1"/>
</dbReference>
<gene>
    <name evidence="7" type="ORF">MVEN_02212600</name>
</gene>
<feature type="domain" description="RING-type" evidence="6">
    <location>
        <begin position="184"/>
        <end position="222"/>
    </location>
</feature>
<dbReference type="GO" id="GO:0033768">
    <property type="term" value="C:SUMO-targeted ubiquitin ligase complex"/>
    <property type="evidence" value="ECO:0007669"/>
    <property type="project" value="TreeGrafter"/>
</dbReference>
<organism evidence="7 8">
    <name type="scientific">Mycena venus</name>
    <dbReference type="NCBI Taxonomy" id="2733690"/>
    <lineage>
        <taxon>Eukaryota</taxon>
        <taxon>Fungi</taxon>
        <taxon>Dikarya</taxon>
        <taxon>Basidiomycota</taxon>
        <taxon>Agaricomycotina</taxon>
        <taxon>Agaricomycetes</taxon>
        <taxon>Agaricomycetidae</taxon>
        <taxon>Agaricales</taxon>
        <taxon>Marasmiineae</taxon>
        <taxon>Mycenaceae</taxon>
        <taxon>Mycena</taxon>
    </lineage>
</organism>
<dbReference type="InterPro" id="IPR049627">
    <property type="entry name" value="SLX8"/>
</dbReference>
<proteinExistence type="predicted"/>
<feature type="region of interest" description="Disordered" evidence="5">
    <location>
        <begin position="1"/>
        <end position="66"/>
    </location>
</feature>
<protein>
    <submittedName>
        <fullName evidence="7">RING-type domain-containing protein</fullName>
    </submittedName>
</protein>
<dbReference type="Gene3D" id="3.30.40.10">
    <property type="entry name" value="Zinc/RING finger domain, C3HC4 (zinc finger)"/>
    <property type="match status" value="1"/>
</dbReference>
<dbReference type="CDD" id="cd16449">
    <property type="entry name" value="RING-HC"/>
    <property type="match status" value="1"/>
</dbReference>
<dbReference type="GO" id="GO:0140082">
    <property type="term" value="F:SUMO-ubiquitin ligase activity"/>
    <property type="evidence" value="ECO:0007669"/>
    <property type="project" value="TreeGrafter"/>
</dbReference>
<keyword evidence="1" id="KW-0479">Metal-binding</keyword>
<sequence>MSEGVSQPLALPAPEAASPLTPTSQLPAGSQGNPWLVSDSPPPCRGSREAPIDVEEASPRPKKKFKSCELRAVRARIQELEGSTSNTAPRPEAATSSARGSPRMGDTNLQPGPFVTLHSRAGRATILVTDHPLQSSLNLRPRPGPIGSHSGWRRSTARGVAQSQLLLSGPKPPTLTAKEPHHKCSICHCVKTHPVSTQCGHTHCFVCIRVWLQTSWKCPDCNTVMHSAPSRNYDLEEWLRISYPEIAADESRVTYSWSGLVFPTAN</sequence>
<evidence type="ECO:0000256" key="5">
    <source>
        <dbReference type="SAM" id="MobiDB-lite"/>
    </source>
</evidence>
<feature type="compositionally biased region" description="Low complexity" evidence="5">
    <location>
        <begin position="8"/>
        <end position="24"/>
    </location>
</feature>
<dbReference type="InterPro" id="IPR001841">
    <property type="entry name" value="Znf_RING"/>
</dbReference>
<keyword evidence="8" id="KW-1185">Reference proteome</keyword>
<evidence type="ECO:0000256" key="3">
    <source>
        <dbReference type="ARBA" id="ARBA00022833"/>
    </source>
</evidence>
<feature type="region of interest" description="Disordered" evidence="5">
    <location>
        <begin position="135"/>
        <end position="154"/>
    </location>
</feature>
<dbReference type="SUPFAM" id="SSF57850">
    <property type="entry name" value="RING/U-box"/>
    <property type="match status" value="1"/>
</dbReference>
<keyword evidence="2 4" id="KW-0863">Zinc-finger</keyword>
<dbReference type="GO" id="GO:0006511">
    <property type="term" value="P:ubiquitin-dependent protein catabolic process"/>
    <property type="evidence" value="ECO:0007669"/>
    <property type="project" value="TreeGrafter"/>
</dbReference>
<dbReference type="AlphaFoldDB" id="A0A8H6X6R6"/>
<comment type="caution">
    <text evidence="7">The sequence shown here is derived from an EMBL/GenBank/DDBJ whole genome shotgun (WGS) entry which is preliminary data.</text>
</comment>
<accession>A0A8H6X6R6</accession>
<dbReference type="GO" id="GO:0032183">
    <property type="term" value="F:SUMO binding"/>
    <property type="evidence" value="ECO:0007669"/>
    <property type="project" value="TreeGrafter"/>
</dbReference>
<dbReference type="EMBL" id="JACAZI010000024">
    <property type="protein sequence ID" value="KAF7335583.1"/>
    <property type="molecule type" value="Genomic_DNA"/>
</dbReference>
<evidence type="ECO:0000259" key="6">
    <source>
        <dbReference type="PROSITE" id="PS50089"/>
    </source>
</evidence>
<dbReference type="GO" id="GO:0008270">
    <property type="term" value="F:zinc ion binding"/>
    <property type="evidence" value="ECO:0007669"/>
    <property type="project" value="UniProtKB-KW"/>
</dbReference>
<dbReference type="InterPro" id="IPR018957">
    <property type="entry name" value="Znf_C3HC4_RING-type"/>
</dbReference>
<evidence type="ECO:0000256" key="1">
    <source>
        <dbReference type="ARBA" id="ARBA00022723"/>
    </source>
</evidence>
<name>A0A8H6X6R6_9AGAR</name>
<dbReference type="PANTHER" id="PTHR47094:SF1">
    <property type="entry name" value="RING-TYPE E3 UBIQUITIN TRANSFERASE"/>
    <property type="match status" value="1"/>
</dbReference>
<dbReference type="GO" id="GO:0061630">
    <property type="term" value="F:ubiquitin protein ligase activity"/>
    <property type="evidence" value="ECO:0007669"/>
    <property type="project" value="InterPro"/>
</dbReference>
<feature type="region of interest" description="Disordered" evidence="5">
    <location>
        <begin position="79"/>
        <end position="111"/>
    </location>
</feature>
<evidence type="ECO:0000256" key="4">
    <source>
        <dbReference type="PROSITE-ProRule" id="PRU00175"/>
    </source>
</evidence>
<dbReference type="PANTHER" id="PTHR47094">
    <property type="entry name" value="ELFLESS, ISOFORM B"/>
    <property type="match status" value="1"/>
</dbReference>
<reference evidence="7" key="1">
    <citation type="submission" date="2020-05" db="EMBL/GenBank/DDBJ databases">
        <title>Mycena genomes resolve the evolution of fungal bioluminescence.</title>
        <authorList>
            <person name="Tsai I.J."/>
        </authorList>
    </citation>
    <scope>NUCLEOTIDE SEQUENCE</scope>
    <source>
        <strain evidence="7">CCC161011</strain>
    </source>
</reference>
<evidence type="ECO:0000313" key="7">
    <source>
        <dbReference type="EMBL" id="KAF7335583.1"/>
    </source>
</evidence>
<evidence type="ECO:0000256" key="2">
    <source>
        <dbReference type="ARBA" id="ARBA00022771"/>
    </source>
</evidence>